<dbReference type="Proteomes" id="UP000249464">
    <property type="component" value="Unassembled WGS sequence"/>
</dbReference>
<evidence type="ECO:0000256" key="3">
    <source>
        <dbReference type="ARBA" id="ARBA00022989"/>
    </source>
</evidence>
<feature type="transmembrane region" description="Helical" evidence="6">
    <location>
        <begin position="526"/>
        <end position="549"/>
    </location>
</feature>
<feature type="transmembrane region" description="Helical" evidence="6">
    <location>
        <begin position="198"/>
        <end position="216"/>
    </location>
</feature>
<keyword evidence="9" id="KW-1185">Reference proteome</keyword>
<dbReference type="CDD" id="cd17323">
    <property type="entry name" value="MFS_Tpo1_MDR_like"/>
    <property type="match status" value="1"/>
</dbReference>
<evidence type="ECO:0000259" key="7">
    <source>
        <dbReference type="PROSITE" id="PS50850"/>
    </source>
</evidence>
<dbReference type="SUPFAM" id="SSF103473">
    <property type="entry name" value="MFS general substrate transporter"/>
    <property type="match status" value="1"/>
</dbReference>
<feature type="transmembrane region" description="Helical" evidence="6">
    <location>
        <begin position="130"/>
        <end position="155"/>
    </location>
</feature>
<keyword evidence="3 6" id="KW-1133">Transmembrane helix</keyword>
<dbReference type="PANTHER" id="PTHR23502:SF184">
    <property type="entry name" value="MAJOR FACILITATOR SUPERFAMILY (MFS) PROFILE DOMAIN-CONTAINING PROTEIN"/>
    <property type="match status" value="1"/>
</dbReference>
<dbReference type="GO" id="GO:0022857">
    <property type="term" value="F:transmembrane transporter activity"/>
    <property type="evidence" value="ECO:0007669"/>
    <property type="project" value="InterPro"/>
</dbReference>
<reference evidence="8 9" key="1">
    <citation type="submission" date="2016-11" db="EMBL/GenBank/DDBJ databases">
        <authorList>
            <person name="Jaros S."/>
            <person name="Januszkiewicz K."/>
            <person name="Wedrychowicz H."/>
        </authorList>
    </citation>
    <scope>NUCLEOTIDE SEQUENCE [LARGE SCALE GENOMIC DNA]</scope>
</reference>
<dbReference type="InterPro" id="IPR011701">
    <property type="entry name" value="MFS"/>
</dbReference>
<dbReference type="PROSITE" id="PS50850">
    <property type="entry name" value="MFS"/>
    <property type="match status" value="1"/>
</dbReference>
<proteinExistence type="predicted"/>
<dbReference type="PANTHER" id="PTHR23502">
    <property type="entry name" value="MAJOR FACILITATOR SUPERFAMILY"/>
    <property type="match status" value="1"/>
</dbReference>
<dbReference type="Gene3D" id="1.20.1250.20">
    <property type="entry name" value="MFS general substrate transporter like domains"/>
    <property type="match status" value="1"/>
</dbReference>
<evidence type="ECO:0000256" key="6">
    <source>
        <dbReference type="SAM" id="Phobius"/>
    </source>
</evidence>
<feature type="transmembrane region" description="Helical" evidence="6">
    <location>
        <begin position="256"/>
        <end position="274"/>
    </location>
</feature>
<name>A0A2X0MDG9_9BASI</name>
<dbReference type="Pfam" id="PF07690">
    <property type="entry name" value="MFS_1"/>
    <property type="match status" value="1"/>
</dbReference>
<feature type="transmembrane region" description="Helical" evidence="6">
    <location>
        <begin position="353"/>
        <end position="380"/>
    </location>
</feature>
<dbReference type="EMBL" id="FQNC01000049">
    <property type="protein sequence ID" value="SGY83458.1"/>
    <property type="molecule type" value="Genomic_DNA"/>
</dbReference>
<evidence type="ECO:0000313" key="9">
    <source>
        <dbReference type="Proteomes" id="UP000249464"/>
    </source>
</evidence>
<feature type="transmembrane region" description="Helical" evidence="6">
    <location>
        <begin position="392"/>
        <end position="416"/>
    </location>
</feature>
<feature type="transmembrane region" description="Helical" evidence="6">
    <location>
        <begin position="498"/>
        <end position="520"/>
    </location>
</feature>
<feature type="transmembrane region" description="Helical" evidence="6">
    <location>
        <begin position="462"/>
        <end position="486"/>
    </location>
</feature>
<feature type="transmembrane region" description="Helical" evidence="6">
    <location>
        <begin position="167"/>
        <end position="186"/>
    </location>
</feature>
<feature type="transmembrane region" description="Helical" evidence="6">
    <location>
        <begin position="286"/>
        <end position="304"/>
    </location>
</feature>
<sequence length="567" mass="60897">MATPHASVSAQQDLGRQPQSTQWASESSTSHTTLAPDMKHEAHVDFSTKSELGSDGLPKLQDTDVEKGGAAVTNSPPPTVPMAPALAADDPESEYLCVSACIMNRAFAQSIAWVPAASTDPRTWAKGKKIYVNFVLCIWVLSLTYASTAYVASIRVIEARFRITQEVAILGVTLMVLGFAAGPLLFGPLSEVYGRRPVYVVTGLCYSAFSFGAAFADSTASLLAFRFFMGFFGSSSINNVPASIGDFTTPLERGPYTILYALSAFGGPSLGPLCSSYIEARIGWRWNFRVMAIFSTVMSILVALAPETHGPTILKAKIKREGNAPPALTFIQAINVYKVAIKRPLLYLFTEPIVTLVSLYLAILYGILYGFFNGFIVVWMETRHFSSTSYGLTYISLGCGFLFGCVMLATVGVKVYNKAAAKAEAEGVPTPAESRLVLAYFGAPAVPLALFLFAGTAPFPHIHWIVPCIAEFIFSAGMLMVFTAFIPYLFETYMATSASALAAGMASRATVGAVFPLFSVQAFHGLGITGASCLLGGVSVLLAPIPFIFRVYGPRIRAKSKYAVHVQ</sequence>
<evidence type="ECO:0000313" key="8">
    <source>
        <dbReference type="EMBL" id="SGY83458.1"/>
    </source>
</evidence>
<gene>
    <name evidence="8" type="primary">BQ5605_C009g05637</name>
    <name evidence="8" type="ORF">BQ5605_C009G05637</name>
</gene>
<feature type="compositionally biased region" description="Polar residues" evidence="5">
    <location>
        <begin position="1"/>
        <end position="33"/>
    </location>
</feature>
<evidence type="ECO:0000256" key="5">
    <source>
        <dbReference type="SAM" id="MobiDB-lite"/>
    </source>
</evidence>
<accession>A0A2X0MDG9</accession>
<feature type="compositionally biased region" description="Basic and acidic residues" evidence="5">
    <location>
        <begin position="37"/>
        <end position="48"/>
    </location>
</feature>
<dbReference type="AlphaFoldDB" id="A0A2X0MDG9"/>
<evidence type="ECO:0000256" key="1">
    <source>
        <dbReference type="ARBA" id="ARBA00004141"/>
    </source>
</evidence>
<dbReference type="InterPro" id="IPR020846">
    <property type="entry name" value="MFS_dom"/>
</dbReference>
<dbReference type="InterPro" id="IPR036259">
    <property type="entry name" value="MFS_trans_sf"/>
</dbReference>
<protein>
    <submittedName>
        <fullName evidence="8">BQ5605_C009g05637 protein</fullName>
    </submittedName>
</protein>
<feature type="transmembrane region" description="Helical" evidence="6">
    <location>
        <begin position="324"/>
        <end position="341"/>
    </location>
</feature>
<keyword evidence="4 6" id="KW-0472">Membrane</keyword>
<feature type="domain" description="Major facilitator superfamily (MFS) profile" evidence="7">
    <location>
        <begin position="132"/>
        <end position="555"/>
    </location>
</feature>
<organism evidence="8 9">
    <name type="scientific">Microbotryum silenes-dioicae</name>
    <dbReference type="NCBI Taxonomy" id="796604"/>
    <lineage>
        <taxon>Eukaryota</taxon>
        <taxon>Fungi</taxon>
        <taxon>Dikarya</taxon>
        <taxon>Basidiomycota</taxon>
        <taxon>Pucciniomycotina</taxon>
        <taxon>Microbotryomycetes</taxon>
        <taxon>Microbotryales</taxon>
        <taxon>Microbotryaceae</taxon>
        <taxon>Microbotryum</taxon>
    </lineage>
</organism>
<dbReference type="GO" id="GO:0005886">
    <property type="term" value="C:plasma membrane"/>
    <property type="evidence" value="ECO:0007669"/>
    <property type="project" value="TreeGrafter"/>
</dbReference>
<evidence type="ECO:0000256" key="4">
    <source>
        <dbReference type="ARBA" id="ARBA00023136"/>
    </source>
</evidence>
<evidence type="ECO:0000256" key="2">
    <source>
        <dbReference type="ARBA" id="ARBA00022692"/>
    </source>
</evidence>
<feature type="region of interest" description="Disordered" evidence="5">
    <location>
        <begin position="1"/>
        <end position="85"/>
    </location>
</feature>
<keyword evidence="2 6" id="KW-0812">Transmembrane</keyword>
<dbReference type="STRING" id="796604.A0A2X0MDG9"/>
<feature type="transmembrane region" description="Helical" evidence="6">
    <location>
        <begin position="437"/>
        <end position="456"/>
    </location>
</feature>
<comment type="subcellular location">
    <subcellularLocation>
        <location evidence="1">Membrane</location>
        <topology evidence="1">Multi-pass membrane protein</topology>
    </subcellularLocation>
</comment>